<keyword evidence="1" id="KW-0732">Signal</keyword>
<dbReference type="AlphaFoldDB" id="A0A813GHQ6"/>
<accession>A0A813GHQ6</accession>
<sequence length="719" mass="79395">MWAMVHHGRRAVLVLAVAADLARSSEFLNITRRTCFGCSGENDPGRDAVCWTGQLRSQHFAGQDKTPGGSEAHFVRNWAVLREQFPSADHLFVINSGQCDLLLRTLGRMQGQGPGLRMLVWCYDDQALHPKEAHFLRNSPRMAWKKQNILGQYRKIAACADMAQALAGPGTSYARITKLRYDSRICALDAARLPTDGVAAQLSGLWGCVGEYSLVDFLISAPEPVMQVYFGLYHWILDESNWKWISDLFAMRPQRATLPSLSLAPPGPFVEDLVLYYLFTHQQPLVAVPPSVLKVVLGRLGEAACVSWPKLDPGGWPVFGGSLTRCIECFRFDGLLTAALAEFFRRGRKRLPPKVLDLGAGQGLYTKALLYVRVLAVAVDRIHPDNLYNEHPVFSWRADVTRLPLGRLSATSAFFRSALFRSTASFPVVSRNQLSWQSDVTHNTSGALNASFDWALVLRVDTLEPSALAASLLRTVRGVVVTGSEDWLDSLGIALGQAGANWVRDERAESQLRLFAGTTSCCMAHRTLRVYSSESLPASSVADAGVLEEALDRTAYPGVHGLDTWRTYPTATPPAARALWLQAVRATQLPQTGEEKAALLRWLCEVDWAELFASDLSVFDVPIEGTASQECELACKSTPTLGPIVARQMQAQARQQGGMCILGCFRALQHLRALARFEDPPVLFLEEGKKRYRQDASGLYAYKVIGAMHGEDVPYSEKI</sequence>
<evidence type="ECO:0000313" key="3">
    <source>
        <dbReference type="Proteomes" id="UP000654075"/>
    </source>
</evidence>
<dbReference type="Proteomes" id="UP000654075">
    <property type="component" value="Unassembled WGS sequence"/>
</dbReference>
<gene>
    <name evidence="2" type="ORF">PGLA1383_LOCUS43437</name>
</gene>
<feature type="signal peptide" evidence="1">
    <location>
        <begin position="1"/>
        <end position="24"/>
    </location>
</feature>
<dbReference type="EMBL" id="CAJNNV010028981">
    <property type="protein sequence ID" value="CAE8626509.1"/>
    <property type="molecule type" value="Genomic_DNA"/>
</dbReference>
<reference evidence="2" key="1">
    <citation type="submission" date="2021-02" db="EMBL/GenBank/DDBJ databases">
        <authorList>
            <person name="Dougan E. K."/>
            <person name="Rhodes N."/>
            <person name="Thang M."/>
            <person name="Chan C."/>
        </authorList>
    </citation>
    <scope>NUCLEOTIDE SEQUENCE</scope>
</reference>
<evidence type="ECO:0000256" key="1">
    <source>
        <dbReference type="SAM" id="SignalP"/>
    </source>
</evidence>
<evidence type="ECO:0000313" key="2">
    <source>
        <dbReference type="EMBL" id="CAE8626509.1"/>
    </source>
</evidence>
<feature type="chain" id="PRO_5032318867" evidence="1">
    <location>
        <begin position="25"/>
        <end position="719"/>
    </location>
</feature>
<comment type="caution">
    <text evidence="2">The sequence shown here is derived from an EMBL/GenBank/DDBJ whole genome shotgun (WGS) entry which is preliminary data.</text>
</comment>
<proteinExistence type="predicted"/>
<protein>
    <submittedName>
        <fullName evidence="2">Uncharacterized protein</fullName>
    </submittedName>
</protein>
<name>A0A813GHQ6_POLGL</name>
<organism evidence="2 3">
    <name type="scientific">Polarella glacialis</name>
    <name type="common">Dinoflagellate</name>
    <dbReference type="NCBI Taxonomy" id="89957"/>
    <lineage>
        <taxon>Eukaryota</taxon>
        <taxon>Sar</taxon>
        <taxon>Alveolata</taxon>
        <taxon>Dinophyceae</taxon>
        <taxon>Suessiales</taxon>
        <taxon>Suessiaceae</taxon>
        <taxon>Polarella</taxon>
    </lineage>
</organism>
<keyword evidence="3" id="KW-1185">Reference proteome</keyword>